<dbReference type="Proteomes" id="UP000243793">
    <property type="component" value="Chromosome"/>
</dbReference>
<evidence type="ECO:0000313" key="1">
    <source>
        <dbReference type="EMBL" id="ART80027.1"/>
    </source>
</evidence>
<evidence type="ECO:0008006" key="3">
    <source>
        <dbReference type="Google" id="ProtNLM"/>
    </source>
</evidence>
<evidence type="ECO:0000313" key="2">
    <source>
        <dbReference type="Proteomes" id="UP000243793"/>
    </source>
</evidence>
<sequence length="123" mass="13534">MAVFRLTTLAMHAPERLPLAPAPLIPKGEVLIVVGDNIPLSSLFLQDMGAALALPAAQLTWVKLSHWLAANKPSAPVLLGIQIDKGLADFHWHAEHWPLSVAQKRALWNCLCHCYLEHLPPKT</sequence>
<gene>
    <name evidence="1" type="ORF">CBP12_07600</name>
</gene>
<accession>A0A1Y0CYN8</accession>
<keyword evidence="2" id="KW-1185">Reference proteome</keyword>
<name>A0A1Y0CYN8_9GAMM</name>
<reference evidence="2" key="1">
    <citation type="submission" date="2017-05" db="EMBL/GenBank/DDBJ databases">
        <authorList>
            <person name="Sung H."/>
        </authorList>
    </citation>
    <scope>NUCLEOTIDE SEQUENCE [LARGE SCALE GENOMIC DNA]</scope>
    <source>
        <strain evidence="2">AMac2203</strain>
    </source>
</reference>
<dbReference type="KEGG" id="ocm:CBP12_07600"/>
<dbReference type="AlphaFoldDB" id="A0A1Y0CYN8"/>
<proteinExistence type="predicted"/>
<protein>
    <recommendedName>
        <fullName evidence="3">DNA polymerase III subunit psi</fullName>
    </recommendedName>
</protein>
<dbReference type="EMBL" id="CP021376">
    <property type="protein sequence ID" value="ART80027.1"/>
    <property type="molecule type" value="Genomic_DNA"/>
</dbReference>
<organism evidence="1 2">
    <name type="scientific">Oceanisphaera avium</name>
    <dbReference type="NCBI Taxonomy" id="1903694"/>
    <lineage>
        <taxon>Bacteria</taxon>
        <taxon>Pseudomonadati</taxon>
        <taxon>Pseudomonadota</taxon>
        <taxon>Gammaproteobacteria</taxon>
        <taxon>Aeromonadales</taxon>
        <taxon>Aeromonadaceae</taxon>
        <taxon>Oceanisphaera</taxon>
    </lineage>
</organism>